<organism evidence="1 2">
    <name type="scientific">Paenibacillus gansuensis</name>
    <dbReference type="NCBI Taxonomy" id="306542"/>
    <lineage>
        <taxon>Bacteria</taxon>
        <taxon>Bacillati</taxon>
        <taxon>Bacillota</taxon>
        <taxon>Bacilli</taxon>
        <taxon>Bacillales</taxon>
        <taxon>Paenibacillaceae</taxon>
        <taxon>Paenibacillus</taxon>
    </lineage>
</organism>
<accession>A0ABW5PEU8</accession>
<protein>
    <submittedName>
        <fullName evidence="1">Flagellar FlbD family protein</fullName>
    </submittedName>
</protein>
<evidence type="ECO:0000313" key="2">
    <source>
        <dbReference type="Proteomes" id="UP001597541"/>
    </source>
</evidence>
<keyword evidence="1" id="KW-0282">Flagellum</keyword>
<gene>
    <name evidence="1" type="ORF">ACFSUF_11305</name>
</gene>
<evidence type="ECO:0000313" key="1">
    <source>
        <dbReference type="EMBL" id="MFD2613010.1"/>
    </source>
</evidence>
<dbReference type="RefSeq" id="WP_377602899.1">
    <property type="nucleotide sequence ID" value="NZ_JBHUME010000007.1"/>
</dbReference>
<dbReference type="Pfam" id="PF06289">
    <property type="entry name" value="FlbD"/>
    <property type="match status" value="1"/>
</dbReference>
<keyword evidence="1" id="KW-0969">Cilium</keyword>
<sequence>MIPVTRLNNKSLVINALLIETIEDTPDTVVTLTTGKKIIVLESVSDVISLTSNYLRSIGLASASVVNRTEEQDHV</sequence>
<dbReference type="PANTHER" id="PTHR39185:SF1">
    <property type="entry name" value="SWARMING MOTILITY PROTEIN SWRD"/>
    <property type="match status" value="1"/>
</dbReference>
<reference evidence="2" key="1">
    <citation type="journal article" date="2019" name="Int. J. Syst. Evol. Microbiol.">
        <title>The Global Catalogue of Microorganisms (GCM) 10K type strain sequencing project: providing services to taxonomists for standard genome sequencing and annotation.</title>
        <authorList>
            <consortium name="The Broad Institute Genomics Platform"/>
            <consortium name="The Broad Institute Genome Sequencing Center for Infectious Disease"/>
            <person name="Wu L."/>
            <person name="Ma J."/>
        </authorList>
    </citation>
    <scope>NUCLEOTIDE SEQUENCE [LARGE SCALE GENOMIC DNA]</scope>
    <source>
        <strain evidence="2">KCTC 3950</strain>
    </source>
</reference>
<dbReference type="Proteomes" id="UP001597541">
    <property type="component" value="Unassembled WGS sequence"/>
</dbReference>
<comment type="caution">
    <text evidence="1">The sequence shown here is derived from an EMBL/GenBank/DDBJ whole genome shotgun (WGS) entry which is preliminary data.</text>
</comment>
<name>A0ABW5PEU8_9BACL</name>
<keyword evidence="1" id="KW-0966">Cell projection</keyword>
<proteinExistence type="predicted"/>
<dbReference type="EMBL" id="JBHUME010000007">
    <property type="protein sequence ID" value="MFD2613010.1"/>
    <property type="molecule type" value="Genomic_DNA"/>
</dbReference>
<dbReference type="PANTHER" id="PTHR39185">
    <property type="entry name" value="SWARMING MOTILITY PROTEIN SWRD"/>
    <property type="match status" value="1"/>
</dbReference>
<keyword evidence="2" id="KW-1185">Reference proteome</keyword>
<dbReference type="InterPro" id="IPR009384">
    <property type="entry name" value="SwrD-like"/>
</dbReference>